<keyword evidence="3" id="KW-1185">Reference proteome</keyword>
<accession>A0A4Y7LEI4</accession>
<dbReference type="EMBL" id="CM010725">
    <property type="protein sequence ID" value="RZC82938.1"/>
    <property type="molecule type" value="Genomic_DNA"/>
</dbReference>
<dbReference type="InterPro" id="IPR049152">
    <property type="entry name" value="EFR3-like_ARM"/>
</dbReference>
<reference evidence="2 3" key="1">
    <citation type="journal article" date="2018" name="Science">
        <title>The opium poppy genome and morphinan production.</title>
        <authorList>
            <person name="Guo L."/>
            <person name="Winzer T."/>
            <person name="Yang X."/>
            <person name="Li Y."/>
            <person name="Ning Z."/>
            <person name="He Z."/>
            <person name="Teodor R."/>
            <person name="Lu Y."/>
            <person name="Bowser T.A."/>
            <person name="Graham I.A."/>
            <person name="Ye K."/>
        </authorList>
    </citation>
    <scope>NUCLEOTIDE SEQUENCE [LARGE SCALE GENOMIC DNA]</scope>
    <source>
        <strain evidence="3">cv. HN1</strain>
        <tissue evidence="2">Leaves</tissue>
    </source>
</reference>
<evidence type="ECO:0000313" key="3">
    <source>
        <dbReference type="Proteomes" id="UP000316621"/>
    </source>
</evidence>
<sequence length="1061" mass="118627">MGVISRKVLPACGSLCFFFPEMRARSRQPVKRYKKIISEIFPRNPEEGPNERKISKLCEYASRNPLRIPKIAASLEQRCYRELRNERFQFAHIVMCIYRKLLISCKEQMSLLASSLLGIIHTLLDQVRQVEMRIIGCQTLFDFVNTQTDGTYMFNIEAFIPKLCLITQEMGEDEKTQCLRSSAMQTLSSMVVSVVLENYRAPNQKMENIDGDTQDGQVAPSEVVTISVPSWREIVNEKGEINISMREDAKHANFWSRVCLYNMAKLAKEATTLRRVLDSLFRHFDSGNLWSPEHGLALPVLLDIQSLMEKSGQNTHLLLSILVKHLDHKNVIREPDMQLDIVRVTTAVTRNSKVKHSVAITGAASDLMRHLRKGIHCSLDESNLGANVINWNKKFLEAVDECLVQISHKHELQGVLFNSPQIEAREWGQEKVGDAGPMLDRMAVMLENIPHVAVIARTTIRAVYRTAQILASLPNLSYQNKAFPEALFHQLLMAMVYPDHETRVGAHSIFSVVLVPSSVCPKASIVNSDALKENGFNRTLSRNVSVFSSSAALFEKLKKDKPLLSENASEQNTEKPIDDRLQGGNNTGMLNRLKSSYSRVYSMRRASVPSVLGEKPMEILNLGFTASGHNILLFTKPQDPISLRLSSRQITLLLSSIWAQSLSPLNVPESFEAIVHTYSLLVLFARNKNSSNETLVRSLQLAFSLRKISLQGGGSLQPSRCRSLFTMATSMIIFASKAYNIIPLVALAKASLTDEAATTTGSDYPYGSKEDDVAATNSLSTIKLTENQSQESMTCVIIKSLGNMLDSESSTMKQQLLSDFMPDDICPLGAPLYLENPKEVSQFASNEIESVDEAMPPLLFLEDEVAPEAIQTDCKPDIVVQTPDLLSVNQLLDSVSETTRHVGRVSVSTTPDVPYMEMAGHCEALLMGKQQKMSSFMTVQQKQGNCLHVSSPDENCDVNRIPTYLPPKRGNPFDEENFSMKQSKTSVNAGPKRCATEYQHHPDIFRLPAASPYDNFLKAAEVNENDGQSEVLILMSQWPSVYGIIRHNYSMSMYQPLSSVN</sequence>
<dbReference type="STRING" id="3469.A0A4Y7LEI4"/>
<feature type="compositionally biased region" description="Basic and acidic residues" evidence="1">
    <location>
        <begin position="572"/>
        <end position="581"/>
    </location>
</feature>
<dbReference type="AlphaFoldDB" id="A0A4Y7LEI4"/>
<dbReference type="Gramene" id="RZC82938">
    <property type="protein sequence ID" value="RZC82938"/>
    <property type="gene ID" value="C5167_045724"/>
</dbReference>
<evidence type="ECO:0000256" key="1">
    <source>
        <dbReference type="SAM" id="MobiDB-lite"/>
    </source>
</evidence>
<proteinExistence type="predicted"/>
<name>A0A4Y7LEI4_PAPSO</name>
<gene>
    <name evidence="2" type="ORF">C5167_045724</name>
</gene>
<evidence type="ECO:0000313" key="2">
    <source>
        <dbReference type="EMBL" id="RZC82938.1"/>
    </source>
</evidence>
<dbReference type="OMA" id="SQAYSTW"/>
<dbReference type="Proteomes" id="UP000316621">
    <property type="component" value="Chromosome 11"/>
</dbReference>
<dbReference type="PANTHER" id="PTHR46087">
    <property type="entry name" value="PUTATIVE, EXPRESSED-RELATED"/>
    <property type="match status" value="1"/>
</dbReference>
<dbReference type="Pfam" id="PF21052">
    <property type="entry name" value="EFR3_ARM"/>
    <property type="match status" value="1"/>
</dbReference>
<protein>
    <submittedName>
        <fullName evidence="2">Uncharacterized protein</fullName>
    </submittedName>
</protein>
<dbReference type="InterPro" id="IPR055296">
    <property type="entry name" value="SRL2-like"/>
</dbReference>
<dbReference type="PANTHER" id="PTHR46087:SF9">
    <property type="entry name" value="ARM REPEAT SUPERFAMILY PROTEIN"/>
    <property type="match status" value="1"/>
</dbReference>
<organism evidence="2 3">
    <name type="scientific">Papaver somniferum</name>
    <name type="common">Opium poppy</name>
    <dbReference type="NCBI Taxonomy" id="3469"/>
    <lineage>
        <taxon>Eukaryota</taxon>
        <taxon>Viridiplantae</taxon>
        <taxon>Streptophyta</taxon>
        <taxon>Embryophyta</taxon>
        <taxon>Tracheophyta</taxon>
        <taxon>Spermatophyta</taxon>
        <taxon>Magnoliopsida</taxon>
        <taxon>Ranunculales</taxon>
        <taxon>Papaveraceae</taxon>
        <taxon>Papaveroideae</taxon>
        <taxon>Papaver</taxon>
    </lineage>
</organism>
<feature type="region of interest" description="Disordered" evidence="1">
    <location>
        <begin position="564"/>
        <end position="585"/>
    </location>
</feature>